<dbReference type="OMA" id="LVIYQPG"/>
<reference evidence="7 8" key="1">
    <citation type="journal article" date="2019" name="J. Hered.">
        <title>An Improved Genome Assembly for Drosophila navojoa, the Basal Species in the mojavensis Cluster.</title>
        <authorList>
            <person name="Vanderlinde T."/>
            <person name="Dupim E.G."/>
            <person name="Nazario-Yepiz N.O."/>
            <person name="Carvalho A.B."/>
        </authorList>
    </citation>
    <scope>NUCLEOTIDE SEQUENCE [LARGE SCALE GENOMIC DNA]</scope>
    <source>
        <strain evidence="7">Navoj_Jal97</strain>
        <tissue evidence="7">Whole organism</tissue>
    </source>
</reference>
<comment type="caution">
    <text evidence="7">The sequence shown here is derived from an EMBL/GenBank/DDBJ whole genome shotgun (WGS) entry which is preliminary data.</text>
</comment>
<dbReference type="Gene3D" id="3.30.70.330">
    <property type="match status" value="1"/>
</dbReference>
<feature type="compositionally biased region" description="Polar residues" evidence="5">
    <location>
        <begin position="308"/>
        <end position="319"/>
    </location>
</feature>
<feature type="region of interest" description="Disordered" evidence="5">
    <location>
        <begin position="187"/>
        <end position="490"/>
    </location>
</feature>
<gene>
    <name evidence="7" type="ORF">AWZ03_013117</name>
</gene>
<feature type="compositionally biased region" description="Basic and acidic residues" evidence="5">
    <location>
        <begin position="461"/>
        <end position="478"/>
    </location>
</feature>
<evidence type="ECO:0000313" key="8">
    <source>
        <dbReference type="Proteomes" id="UP000295192"/>
    </source>
</evidence>
<dbReference type="InterPro" id="IPR005120">
    <property type="entry name" value="UPF3_dom"/>
</dbReference>
<feature type="non-terminal residue" evidence="7">
    <location>
        <position position="1"/>
    </location>
</feature>
<proteinExistence type="inferred from homology"/>
<dbReference type="PANTHER" id="PTHR13112">
    <property type="entry name" value="UPF3 REGULATOR OF NONSENSE TRANSCRIPTS-LIKE PROTEIN"/>
    <property type="match status" value="1"/>
</dbReference>
<dbReference type="GO" id="GO:0000184">
    <property type="term" value="P:nuclear-transcribed mRNA catabolic process, nonsense-mediated decay"/>
    <property type="evidence" value="ECO:0007669"/>
    <property type="project" value="UniProtKB-KW"/>
</dbReference>
<dbReference type="InterPro" id="IPR012677">
    <property type="entry name" value="Nucleotide-bd_a/b_plait_sf"/>
</dbReference>
<dbReference type="STRING" id="7232.A0A484AY13"/>
<organism evidence="7 8">
    <name type="scientific">Drosophila navojoa</name>
    <name type="common">Fruit fly</name>
    <dbReference type="NCBI Taxonomy" id="7232"/>
    <lineage>
        <taxon>Eukaryota</taxon>
        <taxon>Metazoa</taxon>
        <taxon>Ecdysozoa</taxon>
        <taxon>Arthropoda</taxon>
        <taxon>Hexapoda</taxon>
        <taxon>Insecta</taxon>
        <taxon>Pterygota</taxon>
        <taxon>Neoptera</taxon>
        <taxon>Endopterygota</taxon>
        <taxon>Diptera</taxon>
        <taxon>Brachycera</taxon>
        <taxon>Muscomorpha</taxon>
        <taxon>Ephydroidea</taxon>
        <taxon>Drosophilidae</taxon>
        <taxon>Drosophila</taxon>
    </lineage>
</organism>
<dbReference type="EMBL" id="LSRL02000560">
    <property type="protein sequence ID" value="TDG40455.1"/>
    <property type="molecule type" value="Genomic_DNA"/>
</dbReference>
<accession>A0A484AY13</accession>
<evidence type="ECO:0000256" key="1">
    <source>
        <dbReference type="ARBA" id="ARBA00004123"/>
    </source>
</evidence>
<evidence type="ECO:0000313" key="7">
    <source>
        <dbReference type="EMBL" id="TDG40455.1"/>
    </source>
</evidence>
<dbReference type="SUPFAM" id="SSF54928">
    <property type="entry name" value="RNA-binding domain, RBD"/>
    <property type="match status" value="1"/>
</dbReference>
<dbReference type="GO" id="GO:0005737">
    <property type="term" value="C:cytoplasm"/>
    <property type="evidence" value="ECO:0007669"/>
    <property type="project" value="TreeGrafter"/>
</dbReference>
<evidence type="ECO:0000256" key="2">
    <source>
        <dbReference type="ARBA" id="ARBA00005991"/>
    </source>
</evidence>
<dbReference type="InterPro" id="IPR035979">
    <property type="entry name" value="RBD_domain_sf"/>
</dbReference>
<dbReference type="GO" id="GO:0003729">
    <property type="term" value="F:mRNA binding"/>
    <property type="evidence" value="ECO:0007669"/>
    <property type="project" value="TreeGrafter"/>
</dbReference>
<dbReference type="GO" id="GO:0045727">
    <property type="term" value="P:positive regulation of translation"/>
    <property type="evidence" value="ECO:0007669"/>
    <property type="project" value="TreeGrafter"/>
</dbReference>
<evidence type="ECO:0000259" key="6">
    <source>
        <dbReference type="Pfam" id="PF03467"/>
    </source>
</evidence>
<sequence length="490" mass="56456">QNEDGYYNATTFAAIYDDDDDLDSHKCVVTFEGYSQNLTTIITSGSCIAGTDFRILTLMDPLPKNESYYYCQADWSLGQEATCRAYIDISPKDIDEILQFRDRFDGYVFVDSKGAEYVAIVEYAPFQWFLKNKARNHDNKVNTIEKEPHFQEFLQKLAEEREEASRLGDVKIDFNFESRNDEKVKSTPLLQYLANKKEKRREELRKRNEEKRKHREEQKLLKASEQPENAKTKEPGTATENPKKFGNNNNNNNQKKGFSKEGQASDETAKNARSKRRSERDQRRREEHEQRKLVRDRENRDKKKDFNQKQTNKNSNAPKDNQKGNKEIVILKKKPNEADSTAEAPSETAAKTEVSKEPPKSSTGTKEVDKTESVNVSTNQKNTKPAESYKERQNSRADERRIRNKDRPSIAIYQPKVRVGVSSEDNSPSCKDVPAFPSDGDVAMSDETLKNKRFGRRNRQKPQDTKDNFEATRRESKSSESSTSAHSIVK</sequence>
<protein>
    <recommendedName>
        <fullName evidence="6">UPF3 domain-containing protein</fullName>
    </recommendedName>
</protein>
<keyword evidence="3" id="KW-0866">Nonsense-mediated mRNA decay</keyword>
<name>A0A484AY13_DRONA</name>
<feature type="compositionally biased region" description="Basic and acidic residues" evidence="5">
    <location>
        <begin position="278"/>
        <end position="307"/>
    </location>
</feature>
<dbReference type="PANTHER" id="PTHR13112:SF0">
    <property type="entry name" value="FI21285P1"/>
    <property type="match status" value="1"/>
</dbReference>
<evidence type="ECO:0000256" key="4">
    <source>
        <dbReference type="ARBA" id="ARBA00023242"/>
    </source>
</evidence>
<feature type="compositionally biased region" description="Basic residues" evidence="5">
    <location>
        <begin position="451"/>
        <end position="460"/>
    </location>
</feature>
<feature type="compositionally biased region" description="Low complexity" evidence="5">
    <location>
        <begin position="479"/>
        <end position="490"/>
    </location>
</feature>
<feature type="compositionally biased region" description="Basic and acidic residues" evidence="5">
    <location>
        <begin position="200"/>
        <end position="222"/>
    </location>
</feature>
<feature type="compositionally biased region" description="Basic and acidic residues" evidence="5">
    <location>
        <begin position="387"/>
        <end position="408"/>
    </location>
</feature>
<feature type="compositionally biased region" description="Polar residues" evidence="5">
    <location>
        <begin position="373"/>
        <end position="385"/>
    </location>
</feature>
<dbReference type="AlphaFoldDB" id="A0A484AY13"/>
<dbReference type="Proteomes" id="UP000295192">
    <property type="component" value="Unassembled WGS sequence"/>
</dbReference>
<feature type="compositionally biased region" description="Basic and acidic residues" evidence="5">
    <location>
        <begin position="320"/>
        <end position="337"/>
    </location>
</feature>
<keyword evidence="4" id="KW-0539">Nucleus</keyword>
<dbReference type="GO" id="GO:0005730">
    <property type="term" value="C:nucleolus"/>
    <property type="evidence" value="ECO:0007669"/>
    <property type="project" value="TreeGrafter"/>
</dbReference>
<dbReference type="Pfam" id="PF03467">
    <property type="entry name" value="Smg4_UPF3"/>
    <property type="match status" value="1"/>
</dbReference>
<dbReference type="OrthoDB" id="18087at2759"/>
<evidence type="ECO:0000256" key="3">
    <source>
        <dbReference type="ARBA" id="ARBA00023161"/>
    </source>
</evidence>
<keyword evidence="8" id="KW-1185">Reference proteome</keyword>
<feature type="domain" description="UPF3" evidence="6">
    <location>
        <begin position="60"/>
        <end position="198"/>
    </location>
</feature>
<dbReference type="InterPro" id="IPR039722">
    <property type="entry name" value="Upf3"/>
</dbReference>
<comment type="subcellular location">
    <subcellularLocation>
        <location evidence="1">Nucleus</location>
    </subcellularLocation>
</comment>
<evidence type="ECO:0000256" key="5">
    <source>
        <dbReference type="SAM" id="MobiDB-lite"/>
    </source>
</evidence>
<comment type="similarity">
    <text evidence="2">Belongs to the RENT3 family.</text>
</comment>